<name>A0ABD1WN73_9LAMI</name>
<evidence type="ECO:0000313" key="11">
    <source>
        <dbReference type="Proteomes" id="UP001604277"/>
    </source>
</evidence>
<evidence type="ECO:0000259" key="8">
    <source>
        <dbReference type="Pfam" id="PF13839"/>
    </source>
</evidence>
<dbReference type="PANTHER" id="PTHR32285:SF219">
    <property type="entry name" value="PROTEIN TRICHOME BIREFRINGENCE-LIKE 24"/>
    <property type="match status" value="1"/>
</dbReference>
<keyword evidence="6 7" id="KW-0472">Membrane</keyword>
<dbReference type="PANTHER" id="PTHR32285">
    <property type="entry name" value="PROTEIN TRICHOME BIREFRINGENCE-LIKE 9-RELATED"/>
    <property type="match status" value="1"/>
</dbReference>
<evidence type="ECO:0000256" key="7">
    <source>
        <dbReference type="SAM" id="Phobius"/>
    </source>
</evidence>
<evidence type="ECO:0000256" key="6">
    <source>
        <dbReference type="ARBA" id="ARBA00023136"/>
    </source>
</evidence>
<keyword evidence="5 7" id="KW-1133">Transmembrane helix</keyword>
<comment type="caution">
    <text evidence="10">The sequence shown here is derived from an EMBL/GenBank/DDBJ whole genome shotgun (WGS) entry which is preliminary data.</text>
</comment>
<dbReference type="InterPro" id="IPR026057">
    <property type="entry name" value="TBL_C"/>
</dbReference>
<dbReference type="Pfam" id="PF13839">
    <property type="entry name" value="PC-Esterase"/>
    <property type="match status" value="1"/>
</dbReference>
<keyword evidence="3 7" id="KW-0812">Transmembrane</keyword>
<dbReference type="GO" id="GO:0016020">
    <property type="term" value="C:membrane"/>
    <property type="evidence" value="ECO:0007669"/>
    <property type="project" value="UniProtKB-SubCell"/>
</dbReference>
<accession>A0ABD1WN73</accession>
<protein>
    <submittedName>
        <fullName evidence="10">Protein trichome birefringence-like 23</fullName>
    </submittedName>
</protein>
<evidence type="ECO:0000313" key="10">
    <source>
        <dbReference type="EMBL" id="KAL2551128.1"/>
    </source>
</evidence>
<evidence type="ECO:0000259" key="9">
    <source>
        <dbReference type="Pfam" id="PF14416"/>
    </source>
</evidence>
<dbReference type="InterPro" id="IPR025846">
    <property type="entry name" value="TBL_N"/>
</dbReference>
<dbReference type="InterPro" id="IPR029962">
    <property type="entry name" value="TBL"/>
</dbReference>
<evidence type="ECO:0000256" key="2">
    <source>
        <dbReference type="ARBA" id="ARBA00007727"/>
    </source>
</evidence>
<sequence>MVKKMLYNWKYWWRSLHNHNYFIIKLGVSILLVGLAFMLLYTRSTGFSSVTDTPFLENAQISPPPVFPLISQENVDGFPSVDDAGKCNLSIGDWIPYQGEPIYTNESCSFIEDHQNCMKNGRPDTGYLHWRWNPHGCKLARFDPDRFLESMRNKSWALIGDSISRNHVQSLLCILSTIEKAVEVYHDEGYKSRRWIFPTYNFTISVIWSPLLAKAAIFEDMNGVSKSEIELQLDILDTNWTKQYQSFDYMIISSGKWFVKNAIYYENNMVLGCHNCPKRNFTELGFNFAYRKVLHNVFDYIIRSNHKGMIFYRTSTPDHFENGEWFSGGACRRTVPAEEGEFGLSEVNKVLREVELEEFEKASAKASQNGVNLKLFDVTPLSLLRPDGHPGPYRFFQPFAKDKNAKTINDCLHWCLPGPIDSWNDLLMDMVVNG</sequence>
<dbReference type="Pfam" id="PF14416">
    <property type="entry name" value="PMR5N"/>
    <property type="match status" value="1"/>
</dbReference>
<evidence type="ECO:0000256" key="1">
    <source>
        <dbReference type="ARBA" id="ARBA00004167"/>
    </source>
</evidence>
<dbReference type="Proteomes" id="UP001604277">
    <property type="component" value="Unassembled WGS sequence"/>
</dbReference>
<gene>
    <name evidence="10" type="ORF">Fot_12658</name>
</gene>
<feature type="domain" description="Trichome birefringence-like C-terminal" evidence="8">
    <location>
        <begin position="139"/>
        <end position="430"/>
    </location>
</feature>
<dbReference type="AlphaFoldDB" id="A0ABD1WN73"/>
<dbReference type="EMBL" id="JBFOLJ010000003">
    <property type="protein sequence ID" value="KAL2551128.1"/>
    <property type="molecule type" value="Genomic_DNA"/>
</dbReference>
<organism evidence="10 11">
    <name type="scientific">Forsythia ovata</name>
    <dbReference type="NCBI Taxonomy" id="205694"/>
    <lineage>
        <taxon>Eukaryota</taxon>
        <taxon>Viridiplantae</taxon>
        <taxon>Streptophyta</taxon>
        <taxon>Embryophyta</taxon>
        <taxon>Tracheophyta</taxon>
        <taxon>Spermatophyta</taxon>
        <taxon>Magnoliopsida</taxon>
        <taxon>eudicotyledons</taxon>
        <taxon>Gunneridae</taxon>
        <taxon>Pentapetalae</taxon>
        <taxon>asterids</taxon>
        <taxon>lamiids</taxon>
        <taxon>Lamiales</taxon>
        <taxon>Oleaceae</taxon>
        <taxon>Forsythieae</taxon>
        <taxon>Forsythia</taxon>
    </lineage>
</organism>
<comment type="similarity">
    <text evidence="2">Belongs to the PC-esterase family. TBL subfamily.</text>
</comment>
<keyword evidence="11" id="KW-1185">Reference proteome</keyword>
<keyword evidence="4" id="KW-0735">Signal-anchor</keyword>
<evidence type="ECO:0000256" key="3">
    <source>
        <dbReference type="ARBA" id="ARBA00022692"/>
    </source>
</evidence>
<feature type="domain" description="Trichome birefringence-like N-terminal" evidence="9">
    <location>
        <begin position="86"/>
        <end position="138"/>
    </location>
</feature>
<proteinExistence type="inferred from homology"/>
<evidence type="ECO:0000256" key="5">
    <source>
        <dbReference type="ARBA" id="ARBA00022989"/>
    </source>
</evidence>
<evidence type="ECO:0000256" key="4">
    <source>
        <dbReference type="ARBA" id="ARBA00022968"/>
    </source>
</evidence>
<comment type="subcellular location">
    <subcellularLocation>
        <location evidence="1">Membrane</location>
        <topology evidence="1">Single-pass membrane protein</topology>
    </subcellularLocation>
</comment>
<reference evidence="11" key="1">
    <citation type="submission" date="2024-07" db="EMBL/GenBank/DDBJ databases">
        <title>Two chromosome-level genome assemblies of Korean endemic species Abeliophyllum distichum and Forsythia ovata (Oleaceae).</title>
        <authorList>
            <person name="Jang H."/>
        </authorList>
    </citation>
    <scope>NUCLEOTIDE SEQUENCE [LARGE SCALE GENOMIC DNA]</scope>
</reference>
<feature type="transmembrane region" description="Helical" evidence="7">
    <location>
        <begin position="21"/>
        <end position="41"/>
    </location>
</feature>